<protein>
    <recommendedName>
        <fullName evidence="9">Pycsar effector protein domain-containing protein</fullName>
    </recommendedName>
</protein>
<feature type="transmembrane region" description="Helical" evidence="8">
    <location>
        <begin position="12"/>
        <end position="28"/>
    </location>
</feature>
<name>A0A7X1M884_9ACTN</name>
<evidence type="ECO:0000256" key="5">
    <source>
        <dbReference type="ARBA" id="ARBA00022989"/>
    </source>
</evidence>
<sequence>MSEYGGGRAMEIAVAAGLGALSAFQGYVQEADAKINSMLVVHTGGVVAVVTTLGSSGPGRHGTVTDAALALFAVTFLVSGYHLARAIRPRLHVPLPLSPFGFMGLDIPPAADPRELCAQLWDMARLLGVIAHAKNRHLLRAMPWTGLMLCCGVAVAVSGR</sequence>
<gene>
    <name evidence="10" type="ORF">H4N64_09040</name>
</gene>
<dbReference type="InterPro" id="IPR043760">
    <property type="entry name" value="PycTM_dom"/>
</dbReference>
<feature type="transmembrane region" description="Helical" evidence="8">
    <location>
        <begin position="35"/>
        <end position="55"/>
    </location>
</feature>
<dbReference type="AlphaFoldDB" id="A0A7X1M884"/>
<keyword evidence="11" id="KW-1185">Reference proteome</keyword>
<evidence type="ECO:0000256" key="4">
    <source>
        <dbReference type="ARBA" id="ARBA00022741"/>
    </source>
</evidence>
<dbReference type="RefSeq" id="WP_186281603.1">
    <property type="nucleotide sequence ID" value="NZ_JACMSF010000007.1"/>
</dbReference>
<evidence type="ECO:0000256" key="1">
    <source>
        <dbReference type="ARBA" id="ARBA00004236"/>
    </source>
</evidence>
<dbReference type="Pfam" id="PF18967">
    <property type="entry name" value="PycTM"/>
    <property type="match status" value="1"/>
</dbReference>
<evidence type="ECO:0000259" key="9">
    <source>
        <dbReference type="Pfam" id="PF18967"/>
    </source>
</evidence>
<evidence type="ECO:0000256" key="7">
    <source>
        <dbReference type="ARBA" id="ARBA00023136"/>
    </source>
</evidence>
<evidence type="ECO:0000256" key="6">
    <source>
        <dbReference type="ARBA" id="ARBA00023118"/>
    </source>
</evidence>
<feature type="domain" description="Pycsar effector protein" evidence="9">
    <location>
        <begin position="20"/>
        <end position="155"/>
    </location>
</feature>
<organism evidence="10 11">
    <name type="scientific">Streptomyces cupreus</name>
    <dbReference type="NCBI Taxonomy" id="2759956"/>
    <lineage>
        <taxon>Bacteria</taxon>
        <taxon>Bacillati</taxon>
        <taxon>Actinomycetota</taxon>
        <taxon>Actinomycetes</taxon>
        <taxon>Kitasatosporales</taxon>
        <taxon>Streptomycetaceae</taxon>
        <taxon>Streptomyces</taxon>
    </lineage>
</organism>
<comment type="caution">
    <text evidence="10">The sequence shown here is derived from an EMBL/GenBank/DDBJ whole genome shotgun (WGS) entry which is preliminary data.</text>
</comment>
<comment type="subcellular location">
    <subcellularLocation>
        <location evidence="1">Cell membrane</location>
    </subcellularLocation>
</comment>
<keyword evidence="4" id="KW-0547">Nucleotide-binding</keyword>
<evidence type="ECO:0000256" key="2">
    <source>
        <dbReference type="ARBA" id="ARBA00022475"/>
    </source>
</evidence>
<keyword evidence="2" id="KW-1003">Cell membrane</keyword>
<reference evidence="10 11" key="1">
    <citation type="submission" date="2020-08" db="EMBL/GenBank/DDBJ databases">
        <title>Streptomyces sp. PSKA01 genome sequencing and assembly.</title>
        <authorList>
            <person name="Mandal S."/>
            <person name="Maiti P.K."/>
            <person name="Das P."/>
        </authorList>
    </citation>
    <scope>NUCLEOTIDE SEQUENCE [LARGE SCALE GENOMIC DNA]</scope>
    <source>
        <strain evidence="10 11">PSKA01</strain>
    </source>
</reference>
<proteinExistence type="predicted"/>
<evidence type="ECO:0000313" key="10">
    <source>
        <dbReference type="EMBL" id="MBC2901747.1"/>
    </source>
</evidence>
<keyword evidence="7 8" id="KW-0472">Membrane</keyword>
<dbReference type="EMBL" id="JACMSF010000007">
    <property type="protein sequence ID" value="MBC2901747.1"/>
    <property type="molecule type" value="Genomic_DNA"/>
</dbReference>
<evidence type="ECO:0000313" key="11">
    <source>
        <dbReference type="Proteomes" id="UP000584670"/>
    </source>
</evidence>
<keyword evidence="6" id="KW-0051">Antiviral defense</keyword>
<keyword evidence="5 8" id="KW-1133">Transmembrane helix</keyword>
<accession>A0A7X1M884</accession>
<evidence type="ECO:0000256" key="3">
    <source>
        <dbReference type="ARBA" id="ARBA00022692"/>
    </source>
</evidence>
<evidence type="ECO:0000256" key="8">
    <source>
        <dbReference type="SAM" id="Phobius"/>
    </source>
</evidence>
<keyword evidence="3 8" id="KW-0812">Transmembrane</keyword>
<dbReference type="Proteomes" id="UP000584670">
    <property type="component" value="Unassembled WGS sequence"/>
</dbReference>
<feature type="transmembrane region" description="Helical" evidence="8">
    <location>
        <begin position="67"/>
        <end position="84"/>
    </location>
</feature>
<feature type="transmembrane region" description="Helical" evidence="8">
    <location>
        <begin position="141"/>
        <end position="159"/>
    </location>
</feature>